<evidence type="ECO:0000313" key="15">
    <source>
        <dbReference type="Proteomes" id="UP000500938"/>
    </source>
</evidence>
<dbReference type="SFLD" id="SFLDG01383">
    <property type="entry name" value="cyclic_pyranopterin_phosphate"/>
    <property type="match status" value="1"/>
</dbReference>
<dbReference type="GO" id="GO:0006777">
    <property type="term" value="P:Mo-molybdopterin cofactor biosynthetic process"/>
    <property type="evidence" value="ECO:0007669"/>
    <property type="project" value="UniProtKB-UniRule"/>
</dbReference>
<feature type="binding site" evidence="12">
    <location>
        <position position="28"/>
    </location>
    <ligand>
        <name>[4Fe-4S] cluster</name>
        <dbReference type="ChEBI" id="CHEBI:49883"/>
        <label>1</label>
        <note>4Fe-4S-S-AdoMet</note>
    </ligand>
</feature>
<comment type="catalytic activity">
    <reaction evidence="11 12">
        <text>GTP + AH2 + S-adenosyl-L-methionine = (8S)-3',8-cyclo-7,8-dihydroguanosine 5'-triphosphate + 5'-deoxyadenosine + L-methionine + A + H(+)</text>
        <dbReference type="Rhea" id="RHEA:49576"/>
        <dbReference type="ChEBI" id="CHEBI:13193"/>
        <dbReference type="ChEBI" id="CHEBI:15378"/>
        <dbReference type="ChEBI" id="CHEBI:17319"/>
        <dbReference type="ChEBI" id="CHEBI:17499"/>
        <dbReference type="ChEBI" id="CHEBI:37565"/>
        <dbReference type="ChEBI" id="CHEBI:57844"/>
        <dbReference type="ChEBI" id="CHEBI:59789"/>
        <dbReference type="ChEBI" id="CHEBI:131766"/>
        <dbReference type="EC" id="4.1.99.22"/>
    </reaction>
</comment>
<feature type="binding site" evidence="12">
    <location>
        <position position="102"/>
    </location>
    <ligand>
        <name>GTP</name>
        <dbReference type="ChEBI" id="CHEBI:37565"/>
    </ligand>
</feature>
<evidence type="ECO:0000256" key="6">
    <source>
        <dbReference type="ARBA" id="ARBA00023004"/>
    </source>
</evidence>
<dbReference type="GO" id="GO:0051539">
    <property type="term" value="F:4 iron, 4 sulfur cluster binding"/>
    <property type="evidence" value="ECO:0007669"/>
    <property type="project" value="UniProtKB-UniRule"/>
</dbReference>
<feature type="binding site" evidence="12">
    <location>
        <position position="75"/>
    </location>
    <ligand>
        <name>S-adenosyl-L-methionine</name>
        <dbReference type="ChEBI" id="CHEBI:59789"/>
    </ligand>
</feature>
<dbReference type="GO" id="GO:0046872">
    <property type="term" value="F:metal ion binding"/>
    <property type="evidence" value="ECO:0007669"/>
    <property type="project" value="UniProtKB-KW"/>
</dbReference>
<dbReference type="Pfam" id="PF06463">
    <property type="entry name" value="Mob_synth_C"/>
    <property type="match status" value="1"/>
</dbReference>
<keyword evidence="10 12" id="KW-0456">Lyase</keyword>
<dbReference type="Proteomes" id="UP000500938">
    <property type="component" value="Chromosome"/>
</dbReference>
<name>A0A6M4J0U3_9BACT</name>
<feature type="binding site" evidence="12">
    <location>
        <position position="34"/>
    </location>
    <ligand>
        <name>S-adenosyl-L-methionine</name>
        <dbReference type="ChEBI" id="CHEBI:59789"/>
    </ligand>
</feature>
<keyword evidence="4 12" id="KW-0479">Metal-binding</keyword>
<evidence type="ECO:0000256" key="9">
    <source>
        <dbReference type="ARBA" id="ARBA00023150"/>
    </source>
</evidence>
<feature type="binding site" evidence="12">
    <location>
        <position position="197"/>
    </location>
    <ligand>
        <name>S-adenosyl-L-methionine</name>
        <dbReference type="ChEBI" id="CHEBI:59789"/>
    </ligand>
</feature>
<dbReference type="InterPro" id="IPR006638">
    <property type="entry name" value="Elp3/MiaA/NifB-like_rSAM"/>
</dbReference>
<feature type="binding site" evidence="12">
    <location>
        <position position="279"/>
    </location>
    <ligand>
        <name>[4Fe-4S] cluster</name>
        <dbReference type="ChEBI" id="CHEBI:49883"/>
        <label>2</label>
        <note>4Fe-4S-substrate</note>
    </ligand>
</feature>
<dbReference type="SMART" id="SM00729">
    <property type="entry name" value="Elp3"/>
    <property type="match status" value="1"/>
</dbReference>
<dbReference type="GO" id="GO:0061798">
    <property type="term" value="F:GTP 3',8'-cyclase activity"/>
    <property type="evidence" value="ECO:0007669"/>
    <property type="project" value="UniProtKB-UniRule"/>
</dbReference>
<feature type="binding site" evidence="12">
    <location>
        <position position="32"/>
    </location>
    <ligand>
        <name>[4Fe-4S] cluster</name>
        <dbReference type="ChEBI" id="CHEBI:49883"/>
        <label>1</label>
        <note>4Fe-4S-S-AdoMet</note>
    </ligand>
</feature>
<dbReference type="CDD" id="cd21117">
    <property type="entry name" value="Twitch_MoaA"/>
    <property type="match status" value="1"/>
</dbReference>
<keyword evidence="3 12" id="KW-0949">S-adenosyl-L-methionine</keyword>
<dbReference type="KEGG" id="ggr:HKW67_05695"/>
<dbReference type="SFLD" id="SFLDG01067">
    <property type="entry name" value="SPASM/twitch_domain_containing"/>
    <property type="match status" value="1"/>
</dbReference>
<keyword evidence="6 12" id="KW-0408">Iron</keyword>
<organism evidence="14 15">
    <name type="scientific">Gemmatimonas groenlandica</name>
    <dbReference type="NCBI Taxonomy" id="2732249"/>
    <lineage>
        <taxon>Bacteria</taxon>
        <taxon>Pseudomonadati</taxon>
        <taxon>Gemmatimonadota</taxon>
        <taxon>Gemmatimonadia</taxon>
        <taxon>Gemmatimonadales</taxon>
        <taxon>Gemmatimonadaceae</taxon>
        <taxon>Gemmatimonas</taxon>
    </lineage>
</organism>
<dbReference type="SUPFAM" id="SSF102114">
    <property type="entry name" value="Radical SAM enzymes"/>
    <property type="match status" value="1"/>
</dbReference>
<accession>A0A6M4J0U3</accession>
<dbReference type="InterPro" id="IPR013483">
    <property type="entry name" value="MoaA"/>
</dbReference>
<feature type="binding site" evidence="12">
    <location>
        <position position="35"/>
    </location>
    <ligand>
        <name>[4Fe-4S] cluster</name>
        <dbReference type="ChEBI" id="CHEBI:49883"/>
        <label>1</label>
        <note>4Fe-4S-S-AdoMet</note>
    </ligand>
</feature>
<evidence type="ECO:0000256" key="2">
    <source>
        <dbReference type="ARBA" id="ARBA00022485"/>
    </source>
</evidence>
<evidence type="ECO:0000313" key="14">
    <source>
        <dbReference type="EMBL" id="QJR38121.1"/>
    </source>
</evidence>
<dbReference type="InterPro" id="IPR040064">
    <property type="entry name" value="MoaA-like"/>
</dbReference>
<dbReference type="Pfam" id="PF04055">
    <property type="entry name" value="Radical_SAM"/>
    <property type="match status" value="1"/>
</dbReference>
<dbReference type="HAMAP" id="MF_01225_B">
    <property type="entry name" value="MoaA_B"/>
    <property type="match status" value="1"/>
</dbReference>
<proteinExistence type="inferred from homology"/>
<comment type="similarity">
    <text evidence="12">Belongs to the radical SAM superfamily. MoaA family.</text>
</comment>
<comment type="function">
    <text evidence="12">Catalyzes the cyclization of GTP to (8S)-3',8-cyclo-7,8-dihydroguanosine 5'-triphosphate.</text>
</comment>
<dbReference type="GO" id="GO:0005525">
    <property type="term" value="F:GTP binding"/>
    <property type="evidence" value="ECO:0007669"/>
    <property type="project" value="UniProtKB-UniRule"/>
</dbReference>
<dbReference type="InterPro" id="IPR013785">
    <property type="entry name" value="Aldolase_TIM"/>
</dbReference>
<dbReference type="PANTHER" id="PTHR22960:SF0">
    <property type="entry name" value="MOLYBDENUM COFACTOR BIOSYNTHESIS PROTEIN 1"/>
    <property type="match status" value="1"/>
</dbReference>
<feature type="binding site" evidence="12">
    <location>
        <position position="21"/>
    </location>
    <ligand>
        <name>GTP</name>
        <dbReference type="ChEBI" id="CHEBI:37565"/>
    </ligand>
</feature>
<dbReference type="GO" id="GO:0061799">
    <property type="term" value="F:cyclic pyranopterin monophosphate synthase activity"/>
    <property type="evidence" value="ECO:0007669"/>
    <property type="project" value="TreeGrafter"/>
</dbReference>
<keyword evidence="5 12" id="KW-0547">Nucleotide-binding</keyword>
<dbReference type="PROSITE" id="PS01305">
    <property type="entry name" value="MOAA_NIFB_PQQE"/>
    <property type="match status" value="1"/>
</dbReference>
<dbReference type="NCBIfam" id="TIGR02666">
    <property type="entry name" value="moaA"/>
    <property type="match status" value="1"/>
</dbReference>
<comment type="subunit">
    <text evidence="12">Monomer and homodimer.</text>
</comment>
<dbReference type="CDD" id="cd01335">
    <property type="entry name" value="Radical_SAM"/>
    <property type="match status" value="1"/>
</dbReference>
<dbReference type="SFLD" id="SFLDG01386">
    <property type="entry name" value="main_SPASM_domain-containing"/>
    <property type="match status" value="1"/>
</dbReference>
<evidence type="ECO:0000256" key="11">
    <source>
        <dbReference type="ARBA" id="ARBA00048697"/>
    </source>
</evidence>
<evidence type="ECO:0000256" key="8">
    <source>
        <dbReference type="ARBA" id="ARBA00023134"/>
    </source>
</evidence>
<gene>
    <name evidence="12 14" type="primary">moaA</name>
    <name evidence="14" type="ORF">HKW67_05695</name>
</gene>
<dbReference type="InterPro" id="IPR000385">
    <property type="entry name" value="MoaA_NifB_PqqE_Fe-S-bd_CS"/>
</dbReference>
<sequence length="331" mass="36650">MPTPVLGESHDQFGRKIEYLRISVTDRCNFRCQYCMPLEGLPWLPKTEILRYEEIADVVRQLAPMGLRRLRITGGEPTIRPQLATLVRMLRDIPGIEDIALSTNGVKLPTMAAELADAGLDRVNISADSLRPDRVVKIARRDLHFDLVASAKAAQDAGLGPIKINVVVMRGINDDEIADFAALTRENPWHVRFIELMPVGELRELTFDHVVPTDEVLARIRAVDALQPDSGPARGNGPAVYYRYPDAAGTVGVITPMTHTYCERCNRVRLTADGRLRTCLFGDHEVLLRDAIRSGTPLAPLFLQALAEKPKAHELLQMRVGGLRALSQVGG</sequence>
<comment type="cofactor">
    <cofactor evidence="12">
        <name>[4Fe-4S] cluster</name>
        <dbReference type="ChEBI" id="CHEBI:49883"/>
    </cofactor>
    <text evidence="12">Binds 2 [4Fe-4S] clusters. Binds 1 [4Fe-4S] cluster coordinated with 3 cysteines and an exchangeable S-adenosyl-L-methionine and 1 [4Fe-4S] cluster coordinated with 3 cysteines and the GTP-derived substrate.</text>
</comment>
<evidence type="ECO:0000256" key="7">
    <source>
        <dbReference type="ARBA" id="ARBA00023014"/>
    </source>
</evidence>
<protein>
    <recommendedName>
        <fullName evidence="1 12">GTP 3',8-cyclase</fullName>
        <ecNumber evidence="1 12">4.1.99.22</ecNumber>
    </recommendedName>
    <alternativeName>
        <fullName evidence="12">Molybdenum cofactor biosynthesis protein A</fullName>
    </alternativeName>
</protein>
<evidence type="ECO:0000256" key="3">
    <source>
        <dbReference type="ARBA" id="ARBA00022691"/>
    </source>
</evidence>
<evidence type="ECO:0000256" key="1">
    <source>
        <dbReference type="ARBA" id="ARBA00012167"/>
    </source>
</evidence>
<comment type="pathway">
    <text evidence="12">Cofactor biosynthesis; molybdopterin biosynthesis.</text>
</comment>
<feature type="binding site" evidence="12">
    <location>
        <position position="126"/>
    </location>
    <ligand>
        <name>S-adenosyl-L-methionine</name>
        <dbReference type="ChEBI" id="CHEBI:59789"/>
    </ligand>
</feature>
<feature type="binding site" evidence="12">
    <location>
        <position position="71"/>
    </location>
    <ligand>
        <name>GTP</name>
        <dbReference type="ChEBI" id="CHEBI:37565"/>
    </ligand>
</feature>
<dbReference type="PROSITE" id="PS51918">
    <property type="entry name" value="RADICAL_SAM"/>
    <property type="match status" value="1"/>
</dbReference>
<dbReference type="SFLD" id="SFLDS00029">
    <property type="entry name" value="Radical_SAM"/>
    <property type="match status" value="1"/>
</dbReference>
<feature type="domain" description="Radical SAM core" evidence="13">
    <location>
        <begin position="12"/>
        <end position="233"/>
    </location>
</feature>
<dbReference type="InterPro" id="IPR007197">
    <property type="entry name" value="rSAM"/>
</dbReference>
<evidence type="ECO:0000256" key="5">
    <source>
        <dbReference type="ARBA" id="ARBA00022741"/>
    </source>
</evidence>
<dbReference type="UniPathway" id="UPA00344"/>
<feature type="binding site" evidence="12">
    <location>
        <position position="262"/>
    </location>
    <ligand>
        <name>[4Fe-4S] cluster</name>
        <dbReference type="ChEBI" id="CHEBI:49883"/>
        <label>2</label>
        <note>4Fe-4S-substrate</note>
    </ligand>
</feature>
<dbReference type="InterPro" id="IPR010505">
    <property type="entry name" value="MoaA_twitch"/>
</dbReference>
<dbReference type="PANTHER" id="PTHR22960">
    <property type="entry name" value="MOLYBDOPTERIN COFACTOR SYNTHESIS PROTEIN A"/>
    <property type="match status" value="1"/>
</dbReference>
<reference evidence="14 15" key="1">
    <citation type="submission" date="2020-05" db="EMBL/GenBank/DDBJ databases">
        <title>Complete genome sequence of Gemmatimonas greenlandica TET16.</title>
        <authorList>
            <person name="Zeng Y."/>
        </authorList>
    </citation>
    <scope>NUCLEOTIDE SEQUENCE [LARGE SCALE GENOMIC DNA]</scope>
    <source>
        <strain evidence="14 15">TET16</strain>
    </source>
</reference>
<feature type="binding site" evidence="12">
    <location>
        <position position="265"/>
    </location>
    <ligand>
        <name>[4Fe-4S] cluster</name>
        <dbReference type="ChEBI" id="CHEBI:49883"/>
        <label>2</label>
        <note>4Fe-4S-substrate</note>
    </ligand>
</feature>
<keyword evidence="15" id="KW-1185">Reference proteome</keyword>
<dbReference type="EMBL" id="CP053085">
    <property type="protein sequence ID" value="QJR38121.1"/>
    <property type="molecule type" value="Genomic_DNA"/>
</dbReference>
<keyword evidence="2 12" id="KW-0004">4Fe-4S</keyword>
<dbReference type="Gene3D" id="3.20.20.70">
    <property type="entry name" value="Aldolase class I"/>
    <property type="match status" value="1"/>
</dbReference>
<evidence type="ECO:0000256" key="12">
    <source>
        <dbReference type="HAMAP-Rule" id="MF_01225"/>
    </source>
</evidence>
<feature type="binding site" evidence="12">
    <location>
        <begin position="267"/>
        <end position="269"/>
    </location>
    <ligand>
        <name>GTP</name>
        <dbReference type="ChEBI" id="CHEBI:37565"/>
    </ligand>
</feature>
<dbReference type="GO" id="GO:1904047">
    <property type="term" value="F:S-adenosyl-L-methionine binding"/>
    <property type="evidence" value="ECO:0007669"/>
    <property type="project" value="UniProtKB-UniRule"/>
</dbReference>
<dbReference type="EC" id="4.1.99.22" evidence="1 12"/>
<keyword evidence="7 12" id="KW-0411">Iron-sulfur</keyword>
<dbReference type="AlphaFoldDB" id="A0A6M4J0U3"/>
<evidence type="ECO:0000259" key="13">
    <source>
        <dbReference type="PROSITE" id="PS51918"/>
    </source>
</evidence>
<feature type="binding site" evidence="12">
    <location>
        <position position="163"/>
    </location>
    <ligand>
        <name>GTP</name>
        <dbReference type="ChEBI" id="CHEBI:37565"/>
    </ligand>
</feature>
<evidence type="ECO:0000256" key="10">
    <source>
        <dbReference type="ARBA" id="ARBA00023239"/>
    </source>
</evidence>
<dbReference type="InterPro" id="IPR050105">
    <property type="entry name" value="MoCo_biosynth_MoaA/MoaC"/>
</dbReference>
<keyword evidence="8 12" id="KW-0342">GTP-binding</keyword>
<dbReference type="InterPro" id="IPR058240">
    <property type="entry name" value="rSAM_sf"/>
</dbReference>
<evidence type="ECO:0000256" key="4">
    <source>
        <dbReference type="ARBA" id="ARBA00022723"/>
    </source>
</evidence>
<keyword evidence="9 12" id="KW-0501">Molybdenum cofactor biosynthesis</keyword>